<dbReference type="AlphaFoldDB" id="A0A504YYA6"/>
<evidence type="ECO:0000256" key="1">
    <source>
        <dbReference type="SAM" id="MobiDB-lite"/>
    </source>
</evidence>
<reference evidence="2 3" key="1">
    <citation type="submission" date="2019-04" db="EMBL/GenBank/DDBJ databases">
        <title>Annotation for the trematode Fasciola gigantica.</title>
        <authorList>
            <person name="Choi Y.-J."/>
        </authorList>
    </citation>
    <scope>NUCLEOTIDE SEQUENCE [LARGE SCALE GENOMIC DNA]</scope>
    <source>
        <strain evidence="2">Uganda_cow_1</strain>
    </source>
</reference>
<feature type="compositionally biased region" description="Polar residues" evidence="1">
    <location>
        <begin position="155"/>
        <end position="169"/>
    </location>
</feature>
<proteinExistence type="predicted"/>
<dbReference type="Proteomes" id="UP000316759">
    <property type="component" value="Unassembled WGS sequence"/>
</dbReference>
<feature type="region of interest" description="Disordered" evidence="1">
    <location>
        <begin position="151"/>
        <end position="214"/>
    </location>
</feature>
<gene>
    <name evidence="2" type="ORF">FGIG_02733</name>
</gene>
<feature type="compositionally biased region" description="Low complexity" evidence="1">
    <location>
        <begin position="175"/>
        <end position="189"/>
    </location>
</feature>
<feature type="region of interest" description="Disordered" evidence="1">
    <location>
        <begin position="234"/>
        <end position="289"/>
    </location>
</feature>
<feature type="compositionally biased region" description="Low complexity" evidence="1">
    <location>
        <begin position="343"/>
        <end position="354"/>
    </location>
</feature>
<feature type="region of interest" description="Disordered" evidence="1">
    <location>
        <begin position="1"/>
        <end position="45"/>
    </location>
</feature>
<feature type="compositionally biased region" description="Low complexity" evidence="1">
    <location>
        <begin position="19"/>
        <end position="29"/>
    </location>
</feature>
<organism evidence="2 3">
    <name type="scientific">Fasciola gigantica</name>
    <name type="common">Giant liver fluke</name>
    <dbReference type="NCBI Taxonomy" id="46835"/>
    <lineage>
        <taxon>Eukaryota</taxon>
        <taxon>Metazoa</taxon>
        <taxon>Spiralia</taxon>
        <taxon>Lophotrochozoa</taxon>
        <taxon>Platyhelminthes</taxon>
        <taxon>Trematoda</taxon>
        <taxon>Digenea</taxon>
        <taxon>Plagiorchiida</taxon>
        <taxon>Echinostomata</taxon>
        <taxon>Echinostomatoidea</taxon>
        <taxon>Fasciolidae</taxon>
        <taxon>Fasciola</taxon>
    </lineage>
</organism>
<name>A0A504YYA6_FASGI</name>
<feature type="compositionally biased region" description="Polar residues" evidence="1">
    <location>
        <begin position="36"/>
        <end position="45"/>
    </location>
</feature>
<keyword evidence="3" id="KW-1185">Reference proteome</keyword>
<dbReference type="EMBL" id="SUNJ01003232">
    <property type="protein sequence ID" value="TPP65406.1"/>
    <property type="molecule type" value="Genomic_DNA"/>
</dbReference>
<evidence type="ECO:0000313" key="3">
    <source>
        <dbReference type="Proteomes" id="UP000316759"/>
    </source>
</evidence>
<feature type="compositionally biased region" description="Polar residues" evidence="1">
    <location>
        <begin position="1"/>
        <end position="11"/>
    </location>
</feature>
<sequence length="572" mass="60746">MMHTVGNSSHPFVSRDVKNNNSNNNSSSSILDTMDDGNSPSPTGTALSYTGNMDGGKFFTPSHQHPFLIRSATSRDLVSSSNPAWKSEIRLAAPDGARHSIKEHDPEIRHDTLDGILTEAGRSQTVDNSWTNSADNISESSLLHLVTKSARRNVNGESSEENASITAGDSMTDRTTPTSTPIRKTTTAPSRSPFPSVEFDTNRLSADGTGSKRKASYGIRDILGDGLNTKCTKRVVPSSKGSQSITPELLNESKSTEIDSSSSGNADSIRKIEDGEYRKKDDDNNTENNTANQQNLMLMKFYAAWFDALSQTSKSVYLTGVTPSTASGNVASMHLSDSPVRQQTQSNSLSSSSTYGTGTYATSIMNSTMSTTNSVVQELNNDGMSSVKPDANSFGGALSNLYWFGLLPGCSDLPHPGMGLNSTSSNYSPVGNISFKEEVNMLTGTRNEHQRSDQFIASMAAAAAAGGYLKAPQLISSNPLVNLPHTGLDSSQFFDLSSSRDQRLGMIDTAGDTVLSGPSLNTLSGTGHIYPNNELSGLTNPVNLLSRGFGNPGATGATVPNGMWGRSVGKSA</sequence>
<feature type="region of interest" description="Disordered" evidence="1">
    <location>
        <begin position="330"/>
        <end position="354"/>
    </location>
</feature>
<feature type="compositionally biased region" description="Basic and acidic residues" evidence="1">
    <location>
        <begin position="268"/>
        <end position="283"/>
    </location>
</feature>
<protein>
    <submittedName>
        <fullName evidence="2">Uncharacterized protein</fullName>
    </submittedName>
</protein>
<dbReference type="OrthoDB" id="10551466at2759"/>
<evidence type="ECO:0000313" key="2">
    <source>
        <dbReference type="EMBL" id="TPP65406.1"/>
    </source>
</evidence>
<comment type="caution">
    <text evidence="2">The sequence shown here is derived from an EMBL/GenBank/DDBJ whole genome shotgun (WGS) entry which is preliminary data.</text>
</comment>
<accession>A0A504YYA6</accession>